<protein>
    <submittedName>
        <fullName evidence="2">Alpha-L-Rha alpha-1,3-L-rhamnosyltransferase</fullName>
    </submittedName>
</protein>
<organism evidence="2 3">
    <name type="scientific">Epilithonimonas arachidiradicis</name>
    <dbReference type="NCBI Taxonomy" id="1617282"/>
    <lineage>
        <taxon>Bacteria</taxon>
        <taxon>Pseudomonadati</taxon>
        <taxon>Bacteroidota</taxon>
        <taxon>Flavobacteriia</taxon>
        <taxon>Flavobacteriales</taxon>
        <taxon>Weeksellaceae</taxon>
        <taxon>Chryseobacterium group</taxon>
        <taxon>Epilithonimonas</taxon>
    </lineage>
</organism>
<dbReference type="PANTHER" id="PTHR22916:SF3">
    <property type="entry name" value="UDP-GLCNAC:BETAGAL BETA-1,3-N-ACETYLGLUCOSAMINYLTRANSFERASE-LIKE PROTEIN 1"/>
    <property type="match status" value="1"/>
</dbReference>
<reference evidence="3" key="1">
    <citation type="journal article" date="2019" name="Int. J. Syst. Evol. Microbiol.">
        <title>The Global Catalogue of Microorganisms (GCM) 10K type strain sequencing project: providing services to taxonomists for standard genome sequencing and annotation.</title>
        <authorList>
            <consortium name="The Broad Institute Genomics Platform"/>
            <consortium name="The Broad Institute Genome Sequencing Center for Infectious Disease"/>
            <person name="Wu L."/>
            <person name="Ma J."/>
        </authorList>
    </citation>
    <scope>NUCLEOTIDE SEQUENCE [LARGE SCALE GENOMIC DNA]</scope>
    <source>
        <strain evidence="3">CCM 8490</strain>
    </source>
</reference>
<proteinExistence type="predicted"/>
<gene>
    <name evidence="2" type="ORF">GCM10007332_13690</name>
</gene>
<dbReference type="CDD" id="cd04196">
    <property type="entry name" value="GT_2_like_d"/>
    <property type="match status" value="1"/>
</dbReference>
<sequence length="236" mass="27110">MRKKISVCMATYNGEKYIKEQLDSILSQLHEEDEIIISDDHSSDNTLEIIKALNDIRIKIFVNELGKGYSKNFENSIAHSSGDVVFLSDQDDVWMPNKVQTMIEELESADVVISDALITDEDLRVTLGSHFKLHGTRNGFLNNWLKTRYIGACMAFNKNILKKIMPFPNNPKLCAHDYWIANVSEFYYNVKLVDQPLIKYRRHGSNASTGGEKSKNSLYHKLKVRIYTFAKLLSRI</sequence>
<dbReference type="Gene3D" id="3.90.550.10">
    <property type="entry name" value="Spore Coat Polysaccharide Biosynthesis Protein SpsA, Chain A"/>
    <property type="match status" value="1"/>
</dbReference>
<dbReference type="Pfam" id="PF00535">
    <property type="entry name" value="Glycos_transf_2"/>
    <property type="match status" value="1"/>
</dbReference>
<dbReference type="Proteomes" id="UP000658202">
    <property type="component" value="Unassembled WGS sequence"/>
</dbReference>
<evidence type="ECO:0000259" key="1">
    <source>
        <dbReference type="Pfam" id="PF00535"/>
    </source>
</evidence>
<accession>A0ABQ1X0E7</accession>
<evidence type="ECO:0000313" key="2">
    <source>
        <dbReference type="EMBL" id="GGG53289.1"/>
    </source>
</evidence>
<dbReference type="EMBL" id="BMCW01000002">
    <property type="protein sequence ID" value="GGG53289.1"/>
    <property type="molecule type" value="Genomic_DNA"/>
</dbReference>
<comment type="caution">
    <text evidence="2">The sequence shown here is derived from an EMBL/GenBank/DDBJ whole genome shotgun (WGS) entry which is preliminary data.</text>
</comment>
<dbReference type="SUPFAM" id="SSF53448">
    <property type="entry name" value="Nucleotide-diphospho-sugar transferases"/>
    <property type="match status" value="1"/>
</dbReference>
<keyword evidence="3" id="KW-1185">Reference proteome</keyword>
<name>A0ABQ1X0E7_9FLAO</name>
<dbReference type="PANTHER" id="PTHR22916">
    <property type="entry name" value="GLYCOSYLTRANSFERASE"/>
    <property type="match status" value="1"/>
</dbReference>
<evidence type="ECO:0000313" key="3">
    <source>
        <dbReference type="Proteomes" id="UP000658202"/>
    </source>
</evidence>
<feature type="domain" description="Glycosyltransferase 2-like" evidence="1">
    <location>
        <begin position="6"/>
        <end position="164"/>
    </location>
</feature>
<dbReference type="InterPro" id="IPR001173">
    <property type="entry name" value="Glyco_trans_2-like"/>
</dbReference>
<dbReference type="InterPro" id="IPR029044">
    <property type="entry name" value="Nucleotide-diphossugar_trans"/>
</dbReference>